<reference evidence="3" key="2">
    <citation type="submission" date="2015-01" db="EMBL/GenBank/DDBJ databases">
        <title>Evolutionary Origins and Diversification of the Mycorrhizal Mutualists.</title>
        <authorList>
            <consortium name="DOE Joint Genome Institute"/>
            <consortium name="Mycorrhizal Genomics Consortium"/>
            <person name="Kohler A."/>
            <person name="Kuo A."/>
            <person name="Nagy L.G."/>
            <person name="Floudas D."/>
            <person name="Copeland A."/>
            <person name="Barry K.W."/>
            <person name="Cichocki N."/>
            <person name="Veneault-Fourrey C."/>
            <person name="LaButti K."/>
            <person name="Lindquist E.A."/>
            <person name="Lipzen A."/>
            <person name="Lundell T."/>
            <person name="Morin E."/>
            <person name="Murat C."/>
            <person name="Riley R."/>
            <person name="Ohm R."/>
            <person name="Sun H."/>
            <person name="Tunlid A."/>
            <person name="Henrissat B."/>
            <person name="Grigoriev I.V."/>
            <person name="Hibbett D.S."/>
            <person name="Martin F."/>
        </authorList>
    </citation>
    <scope>NUCLEOTIDE SEQUENCE [LARGE SCALE GENOMIC DNA]</scope>
    <source>
        <strain evidence="3">LaAM-08-1</strain>
    </source>
</reference>
<feature type="region of interest" description="Disordered" evidence="1">
    <location>
        <begin position="1"/>
        <end position="21"/>
    </location>
</feature>
<name>A0A0C9XY53_9AGAR</name>
<dbReference type="HOGENOM" id="CLU_1321088_0_0_1"/>
<dbReference type="AlphaFoldDB" id="A0A0C9XY53"/>
<evidence type="ECO:0000313" key="3">
    <source>
        <dbReference type="Proteomes" id="UP000054477"/>
    </source>
</evidence>
<evidence type="ECO:0000256" key="1">
    <source>
        <dbReference type="SAM" id="MobiDB-lite"/>
    </source>
</evidence>
<evidence type="ECO:0000313" key="2">
    <source>
        <dbReference type="EMBL" id="KIK00793.1"/>
    </source>
</evidence>
<reference evidence="2 3" key="1">
    <citation type="submission" date="2014-04" db="EMBL/GenBank/DDBJ databases">
        <authorList>
            <consortium name="DOE Joint Genome Institute"/>
            <person name="Kuo A."/>
            <person name="Kohler A."/>
            <person name="Nagy L.G."/>
            <person name="Floudas D."/>
            <person name="Copeland A."/>
            <person name="Barry K.W."/>
            <person name="Cichocki N."/>
            <person name="Veneault-Fourrey C."/>
            <person name="LaButti K."/>
            <person name="Lindquist E.A."/>
            <person name="Lipzen A."/>
            <person name="Lundell T."/>
            <person name="Morin E."/>
            <person name="Murat C."/>
            <person name="Sun H."/>
            <person name="Tunlid A."/>
            <person name="Henrissat B."/>
            <person name="Grigoriev I.V."/>
            <person name="Hibbett D.S."/>
            <person name="Martin F."/>
            <person name="Nordberg H.P."/>
            <person name="Cantor M.N."/>
            <person name="Hua S.X."/>
        </authorList>
    </citation>
    <scope>NUCLEOTIDE SEQUENCE [LARGE SCALE GENOMIC DNA]</scope>
    <source>
        <strain evidence="2 3">LaAM-08-1</strain>
    </source>
</reference>
<dbReference type="Proteomes" id="UP000054477">
    <property type="component" value="Unassembled WGS sequence"/>
</dbReference>
<dbReference type="EMBL" id="KN838618">
    <property type="protein sequence ID" value="KIK00793.1"/>
    <property type="molecule type" value="Genomic_DNA"/>
</dbReference>
<protein>
    <submittedName>
        <fullName evidence="2">Uncharacterized protein</fullName>
    </submittedName>
</protein>
<organism evidence="2 3">
    <name type="scientific">Laccaria amethystina LaAM-08-1</name>
    <dbReference type="NCBI Taxonomy" id="1095629"/>
    <lineage>
        <taxon>Eukaryota</taxon>
        <taxon>Fungi</taxon>
        <taxon>Dikarya</taxon>
        <taxon>Basidiomycota</taxon>
        <taxon>Agaricomycotina</taxon>
        <taxon>Agaricomycetes</taxon>
        <taxon>Agaricomycetidae</taxon>
        <taxon>Agaricales</taxon>
        <taxon>Agaricineae</taxon>
        <taxon>Hydnangiaceae</taxon>
        <taxon>Laccaria</taxon>
    </lineage>
</organism>
<sequence>MVVHDEGGQERKAPKPRRPQASHEVNAWELVYFYVHESASGSCPTLSPVFSKSSPSSSSLDGLLSLRPTHLLDSCSHGRFGCVISNFSTQNQKTIEPLRCGSAGCVRVPIYLLRRVLTMALLTSLAALKSQRIPSRAHIRPPLLLNESNGQRQPTFAFYLCINNVPTQKLPPNTLFVLFTALLADVDHWSALQTTRTHSFFVPMSGGV</sequence>
<accession>A0A0C9XY53</accession>
<feature type="compositionally biased region" description="Basic and acidic residues" evidence="1">
    <location>
        <begin position="1"/>
        <end position="13"/>
    </location>
</feature>
<proteinExistence type="predicted"/>
<gene>
    <name evidence="2" type="ORF">K443DRAFT_594376</name>
</gene>
<keyword evidence="3" id="KW-1185">Reference proteome</keyword>